<keyword evidence="11" id="KW-0325">Glycoprotein</keyword>
<evidence type="ECO:0000256" key="9">
    <source>
        <dbReference type="ARBA" id="ARBA00022989"/>
    </source>
</evidence>
<dbReference type="InterPro" id="IPR013210">
    <property type="entry name" value="LRR_N_plant-typ"/>
</dbReference>
<dbReference type="InterPro" id="IPR001611">
    <property type="entry name" value="Leu-rich_rpt"/>
</dbReference>
<keyword evidence="16" id="KW-1185">Reference proteome</keyword>
<evidence type="ECO:0000256" key="11">
    <source>
        <dbReference type="ARBA" id="ARBA00023180"/>
    </source>
</evidence>
<evidence type="ECO:0000313" key="15">
    <source>
        <dbReference type="EMBL" id="CAL4992484.1"/>
    </source>
</evidence>
<organism evidence="15 16">
    <name type="scientific">Urochloa decumbens</name>
    <dbReference type="NCBI Taxonomy" id="240449"/>
    <lineage>
        <taxon>Eukaryota</taxon>
        <taxon>Viridiplantae</taxon>
        <taxon>Streptophyta</taxon>
        <taxon>Embryophyta</taxon>
        <taxon>Tracheophyta</taxon>
        <taxon>Spermatophyta</taxon>
        <taxon>Magnoliopsida</taxon>
        <taxon>Liliopsida</taxon>
        <taxon>Poales</taxon>
        <taxon>Poaceae</taxon>
        <taxon>PACMAD clade</taxon>
        <taxon>Panicoideae</taxon>
        <taxon>Panicodae</taxon>
        <taxon>Paniceae</taxon>
        <taxon>Melinidinae</taxon>
        <taxon>Urochloa</taxon>
    </lineage>
</organism>
<feature type="domain" description="Leucine-rich repeat-containing N-terminal plant-type" evidence="14">
    <location>
        <begin position="29"/>
        <end position="67"/>
    </location>
</feature>
<dbReference type="GO" id="GO:0009742">
    <property type="term" value="P:brassinosteroid mediated signaling pathway"/>
    <property type="evidence" value="ECO:0007669"/>
    <property type="project" value="UniProtKB-KW"/>
</dbReference>
<dbReference type="PANTHER" id="PTHR48063">
    <property type="entry name" value="LRR RECEPTOR-LIKE KINASE"/>
    <property type="match status" value="1"/>
</dbReference>
<dbReference type="Pfam" id="PF00560">
    <property type="entry name" value="LRR_1"/>
    <property type="match status" value="11"/>
</dbReference>
<keyword evidence="9 12" id="KW-1133">Transmembrane helix</keyword>
<dbReference type="Pfam" id="PF08263">
    <property type="entry name" value="LRRNT_2"/>
    <property type="match status" value="1"/>
</dbReference>
<dbReference type="FunFam" id="3.80.10.10:FF:000111">
    <property type="entry name" value="LRR receptor-like serine/threonine-protein kinase ERECTA"/>
    <property type="match status" value="1"/>
</dbReference>
<dbReference type="InterPro" id="IPR046956">
    <property type="entry name" value="RLP23-like"/>
</dbReference>
<dbReference type="EMBL" id="OZ075134">
    <property type="protein sequence ID" value="CAL4992484.1"/>
    <property type="molecule type" value="Genomic_DNA"/>
</dbReference>
<evidence type="ECO:0000256" key="1">
    <source>
        <dbReference type="ARBA" id="ARBA00004251"/>
    </source>
</evidence>
<feature type="chain" id="PRO_5044750458" description="Leucine-rich repeat-containing N-terminal plant-type domain-containing protein" evidence="13">
    <location>
        <begin position="20"/>
        <end position="904"/>
    </location>
</feature>
<keyword evidence="6 12" id="KW-0812">Transmembrane</keyword>
<dbReference type="PROSITE" id="PS51450">
    <property type="entry name" value="LRR"/>
    <property type="match status" value="1"/>
</dbReference>
<dbReference type="Pfam" id="PF13855">
    <property type="entry name" value="LRR_8"/>
    <property type="match status" value="1"/>
</dbReference>
<dbReference type="SMART" id="SM00369">
    <property type="entry name" value="LRR_TYP"/>
    <property type="match status" value="5"/>
</dbReference>
<sequence>MRPSTMLLLLLVTTTAALSSSSMIGCLTHERDALLVFKQGITGDPDSRLVSWHEGEDCCRWRGVGCSNQTGHVIGLYLANVQDDRQLDPEDTALYGQISKSLLSLQNLQHLDLSMNNLSGPTAHVPKFLGLLKNLRYLDLSGIPFSGMVPPQLGNLSKLHTLYISPVNDFSMHIPNLYSTDISWLTNLPLRYLGLDFVNLSTQAHWATVVNMVPSLQALSLTRCSLTSTNQSLPHLNITDLEILDLSETNLYGEIPDALGSMTSLQFLGLSYCGVTDIITANLRNLCNLESLHLSYSKLNGNGDIIEFLDLLPRCFPNKLQELFLGGNNLTGELPNWIGHRWPSLLILKLYGNQLKGHVPSEIGMLKNLTELDLSNNNLTGVITQEHLAGLTSLIGIDLSDNSLKIVVHPEWLPPFRLQDYAYFASCHMGPSFPSWLRSQTDVWDLNITRASIVDRLPEWFFVTFSNAWRVDISNNGISGTLPTNFANLTSLEKVYVNSNNLYGPIPQLPTGLLEIVGSENNFSGPLPSDFGAQQLMFLNLASNRITGPIPQCICQLTDLVQLYIANNLLDGEFPVCLQPRRARILILRNNKLSGKLPSSLKAWKDLYILDLAWNEFSGRLPLWLGDFAQLKIVELSHNKFTGFIPPTITRLGSLSYLSLAGNCISGPLPHHFSNLTGMTRAHYAPTTLDPHHPISYYNPFDSFPAHVNLPVMTKGQERYYWDSEVYEIVSIDLSSNQLTGGIPEEITSLDGVLNLNLSWNQLSGKIPGKIGVMQSLESLDLKKNKLFGEIPQSMSSLTYLSVLDLAYNNLTGTIPSGGQLDTLYLQNPSIYDGNSGLCGHPLPKNCSDNSKHGVHKNDEDDSMVLSFSFGLGLGYVVGMWAVFCIVLFKQVWRIQACHVRKRS</sequence>
<dbReference type="Proteomes" id="UP001497457">
    <property type="component" value="Chromosome 24b"/>
</dbReference>
<keyword evidence="8" id="KW-0677">Repeat</keyword>
<evidence type="ECO:0000259" key="14">
    <source>
        <dbReference type="Pfam" id="PF08263"/>
    </source>
</evidence>
<keyword evidence="3" id="KW-1003">Cell membrane</keyword>
<comment type="subcellular location">
    <subcellularLocation>
        <location evidence="1">Cell membrane</location>
        <topology evidence="1">Single-pass type I membrane protein</topology>
    </subcellularLocation>
</comment>
<dbReference type="PROSITE" id="PS51257">
    <property type="entry name" value="PROKAR_LIPOPROTEIN"/>
    <property type="match status" value="1"/>
</dbReference>
<evidence type="ECO:0000256" key="5">
    <source>
        <dbReference type="ARBA" id="ARBA00022626"/>
    </source>
</evidence>
<dbReference type="SUPFAM" id="SSF52058">
    <property type="entry name" value="L domain-like"/>
    <property type="match status" value="3"/>
</dbReference>
<feature type="signal peptide" evidence="13">
    <location>
        <begin position="1"/>
        <end position="19"/>
    </location>
</feature>
<dbReference type="InterPro" id="IPR032675">
    <property type="entry name" value="LRR_dom_sf"/>
</dbReference>
<evidence type="ECO:0000256" key="2">
    <source>
        <dbReference type="ARBA" id="ARBA00009592"/>
    </source>
</evidence>
<dbReference type="InterPro" id="IPR003591">
    <property type="entry name" value="Leu-rich_rpt_typical-subtyp"/>
</dbReference>
<evidence type="ECO:0000256" key="13">
    <source>
        <dbReference type="SAM" id="SignalP"/>
    </source>
</evidence>
<dbReference type="AlphaFoldDB" id="A0ABC9B4N5"/>
<keyword evidence="5" id="KW-1070">Brassinosteroid signaling pathway</keyword>
<reference evidence="16" key="1">
    <citation type="submission" date="2024-06" db="EMBL/GenBank/DDBJ databases">
        <authorList>
            <person name="Ryan C."/>
        </authorList>
    </citation>
    <scope>NUCLEOTIDE SEQUENCE [LARGE SCALE GENOMIC DNA]</scope>
</reference>
<evidence type="ECO:0000256" key="4">
    <source>
        <dbReference type="ARBA" id="ARBA00022614"/>
    </source>
</evidence>
<proteinExistence type="inferred from homology"/>
<keyword evidence="7 13" id="KW-0732">Signal</keyword>
<comment type="similarity">
    <text evidence="2">Belongs to the RLP family.</text>
</comment>
<evidence type="ECO:0000256" key="10">
    <source>
        <dbReference type="ARBA" id="ARBA00023136"/>
    </source>
</evidence>
<gene>
    <name evidence="15" type="ORF">URODEC1_LOCUS61119</name>
</gene>
<evidence type="ECO:0000256" key="7">
    <source>
        <dbReference type="ARBA" id="ARBA00022729"/>
    </source>
</evidence>
<reference evidence="15 16" key="2">
    <citation type="submission" date="2024-10" db="EMBL/GenBank/DDBJ databases">
        <authorList>
            <person name="Ryan C."/>
        </authorList>
    </citation>
    <scope>NUCLEOTIDE SEQUENCE [LARGE SCALE GENOMIC DNA]</scope>
</reference>
<feature type="transmembrane region" description="Helical" evidence="12">
    <location>
        <begin position="865"/>
        <end position="889"/>
    </location>
</feature>
<evidence type="ECO:0000313" key="16">
    <source>
        <dbReference type="Proteomes" id="UP001497457"/>
    </source>
</evidence>
<protein>
    <recommendedName>
        <fullName evidence="14">Leucine-rich repeat-containing N-terminal plant-type domain-containing protein</fullName>
    </recommendedName>
</protein>
<dbReference type="FunFam" id="3.80.10.10:FF:000095">
    <property type="entry name" value="LRR receptor-like serine/threonine-protein kinase GSO1"/>
    <property type="match status" value="1"/>
</dbReference>
<evidence type="ECO:0000256" key="6">
    <source>
        <dbReference type="ARBA" id="ARBA00022692"/>
    </source>
</evidence>
<dbReference type="GO" id="GO:0005886">
    <property type="term" value="C:plasma membrane"/>
    <property type="evidence" value="ECO:0007669"/>
    <property type="project" value="UniProtKB-SubCell"/>
</dbReference>
<accession>A0ABC9B4N5</accession>
<keyword evidence="10 12" id="KW-0472">Membrane</keyword>
<evidence type="ECO:0000256" key="8">
    <source>
        <dbReference type="ARBA" id="ARBA00022737"/>
    </source>
</evidence>
<dbReference type="Gene3D" id="3.80.10.10">
    <property type="entry name" value="Ribonuclease Inhibitor"/>
    <property type="match status" value="3"/>
</dbReference>
<dbReference type="PRINTS" id="PR00019">
    <property type="entry name" value="LEURICHRPT"/>
</dbReference>
<dbReference type="PANTHER" id="PTHR48063:SF90">
    <property type="entry name" value="OS11G0565920 PROTEIN"/>
    <property type="match status" value="1"/>
</dbReference>
<evidence type="ECO:0000256" key="12">
    <source>
        <dbReference type="SAM" id="Phobius"/>
    </source>
</evidence>
<keyword evidence="4" id="KW-0433">Leucine-rich repeat</keyword>
<evidence type="ECO:0000256" key="3">
    <source>
        <dbReference type="ARBA" id="ARBA00022475"/>
    </source>
</evidence>
<name>A0ABC9B4N5_9POAL</name>